<dbReference type="InterPro" id="IPR004360">
    <property type="entry name" value="Glyas_Fos-R_dOase_dom"/>
</dbReference>
<dbReference type="Pfam" id="PF00903">
    <property type="entry name" value="Glyoxalase"/>
    <property type="match status" value="1"/>
</dbReference>
<dbReference type="PANTHER" id="PTHR36503">
    <property type="entry name" value="BLR2520 PROTEIN"/>
    <property type="match status" value="1"/>
</dbReference>
<dbReference type="InterPro" id="IPR037523">
    <property type="entry name" value="VOC_core"/>
</dbReference>
<gene>
    <name evidence="2" type="ORF">F4Y08_16970</name>
</gene>
<dbReference type="PANTHER" id="PTHR36503:SF1">
    <property type="entry name" value="BLR2520 PROTEIN"/>
    <property type="match status" value="1"/>
</dbReference>
<evidence type="ECO:0000259" key="1">
    <source>
        <dbReference type="PROSITE" id="PS51819"/>
    </source>
</evidence>
<reference evidence="2" key="1">
    <citation type="submission" date="2019-09" db="EMBL/GenBank/DDBJ databases">
        <title>Characterisation of the sponge microbiome using genome-centric metagenomics.</title>
        <authorList>
            <person name="Engelberts J.P."/>
            <person name="Robbins S.J."/>
            <person name="De Goeij J.M."/>
            <person name="Aranda M."/>
            <person name="Bell S.C."/>
            <person name="Webster N.S."/>
        </authorList>
    </citation>
    <scope>NUCLEOTIDE SEQUENCE</scope>
    <source>
        <strain evidence="2">SB0662_bin_9</strain>
    </source>
</reference>
<dbReference type="PROSITE" id="PS51819">
    <property type="entry name" value="VOC"/>
    <property type="match status" value="1"/>
</dbReference>
<proteinExistence type="predicted"/>
<dbReference type="EMBL" id="VXPY01000122">
    <property type="protein sequence ID" value="MYD91994.1"/>
    <property type="molecule type" value="Genomic_DNA"/>
</dbReference>
<comment type="caution">
    <text evidence="2">The sequence shown here is derived from an EMBL/GenBank/DDBJ whole genome shotgun (WGS) entry which is preliminary data.</text>
</comment>
<feature type="domain" description="VOC" evidence="1">
    <location>
        <begin position="4"/>
        <end position="127"/>
    </location>
</feature>
<accession>A0A6B1E082</accession>
<dbReference type="AlphaFoldDB" id="A0A6B1E082"/>
<sequence length="133" mass="14426">MEPRISLITLGVANLSRSVEFYRDGLGLPLVDENTESIAFFQTGGTWLALYPRDALAADVGVVTEGQGFSGVTLAHNVRTQEEVDALLDVAVAAGATLVKPAQDAFWGGYSGYFADPDGHLWEVAWNPHFWIE</sequence>
<protein>
    <submittedName>
        <fullName evidence="2">VOC family protein</fullName>
    </submittedName>
</protein>
<dbReference type="CDD" id="cd07251">
    <property type="entry name" value="VOC_like"/>
    <property type="match status" value="1"/>
</dbReference>
<organism evidence="2">
    <name type="scientific">Caldilineaceae bacterium SB0662_bin_9</name>
    <dbReference type="NCBI Taxonomy" id="2605258"/>
    <lineage>
        <taxon>Bacteria</taxon>
        <taxon>Bacillati</taxon>
        <taxon>Chloroflexota</taxon>
        <taxon>Caldilineae</taxon>
        <taxon>Caldilineales</taxon>
        <taxon>Caldilineaceae</taxon>
    </lineage>
</organism>
<dbReference type="InterPro" id="IPR029068">
    <property type="entry name" value="Glyas_Bleomycin-R_OHBP_Dase"/>
</dbReference>
<dbReference type="Gene3D" id="3.10.180.10">
    <property type="entry name" value="2,3-Dihydroxybiphenyl 1,2-Dioxygenase, domain 1"/>
    <property type="match status" value="1"/>
</dbReference>
<dbReference type="SUPFAM" id="SSF54593">
    <property type="entry name" value="Glyoxalase/Bleomycin resistance protein/Dihydroxybiphenyl dioxygenase"/>
    <property type="match status" value="1"/>
</dbReference>
<evidence type="ECO:0000313" key="2">
    <source>
        <dbReference type="EMBL" id="MYD91994.1"/>
    </source>
</evidence>
<name>A0A6B1E082_9CHLR</name>